<evidence type="ECO:0000256" key="7">
    <source>
        <dbReference type="SAM" id="Coils"/>
    </source>
</evidence>
<keyword evidence="3" id="KW-0507">mRNA processing</keyword>
<feature type="coiled-coil region" evidence="7">
    <location>
        <begin position="346"/>
        <end position="404"/>
    </location>
</feature>
<keyword evidence="6" id="KW-0539">Nucleus</keyword>
<reference evidence="10 11" key="1">
    <citation type="journal article" date="2024" name="G3 (Bethesda)">
        <title>Genome assembly of Hibiscus sabdariffa L. provides insights into metabolisms of medicinal natural products.</title>
        <authorList>
            <person name="Kim T."/>
        </authorList>
    </citation>
    <scope>NUCLEOTIDE SEQUENCE [LARGE SCALE GENOMIC DNA]</scope>
    <source>
        <strain evidence="10">TK-2024</strain>
        <tissue evidence="10">Old leaves</tissue>
    </source>
</reference>
<proteinExistence type="inferred from homology"/>
<evidence type="ECO:0000256" key="8">
    <source>
        <dbReference type="SAM" id="MobiDB-lite"/>
    </source>
</evidence>
<protein>
    <recommendedName>
        <fullName evidence="9">G-patch domain-containing protein</fullName>
    </recommendedName>
</protein>
<evidence type="ECO:0000256" key="6">
    <source>
        <dbReference type="ARBA" id="ARBA00023242"/>
    </source>
</evidence>
<keyword evidence="4" id="KW-0747">Spliceosome</keyword>
<dbReference type="PROSITE" id="PS50174">
    <property type="entry name" value="G_PATCH"/>
    <property type="match status" value="1"/>
</dbReference>
<dbReference type="Pfam" id="PF01585">
    <property type="entry name" value="G-patch"/>
    <property type="match status" value="1"/>
</dbReference>
<dbReference type="Proteomes" id="UP001396334">
    <property type="component" value="Unassembled WGS sequence"/>
</dbReference>
<evidence type="ECO:0000256" key="4">
    <source>
        <dbReference type="ARBA" id="ARBA00022728"/>
    </source>
</evidence>
<dbReference type="InterPro" id="IPR000467">
    <property type="entry name" value="G_patch_dom"/>
</dbReference>
<keyword evidence="7" id="KW-0175">Coiled coil</keyword>
<feature type="region of interest" description="Disordered" evidence="8">
    <location>
        <begin position="79"/>
        <end position="149"/>
    </location>
</feature>
<keyword evidence="5" id="KW-0508">mRNA splicing</keyword>
<evidence type="ECO:0000259" key="9">
    <source>
        <dbReference type="PROSITE" id="PS50174"/>
    </source>
</evidence>
<comment type="caution">
    <text evidence="10">The sequence shown here is derived from an EMBL/GenBank/DDBJ whole genome shotgun (WGS) entry which is preliminary data.</text>
</comment>
<feature type="domain" description="G-patch" evidence="9">
    <location>
        <begin position="197"/>
        <end position="242"/>
    </location>
</feature>
<dbReference type="SMART" id="SM00443">
    <property type="entry name" value="G_patch"/>
    <property type="match status" value="1"/>
</dbReference>
<organism evidence="10 11">
    <name type="scientific">Hibiscus sabdariffa</name>
    <name type="common">roselle</name>
    <dbReference type="NCBI Taxonomy" id="183260"/>
    <lineage>
        <taxon>Eukaryota</taxon>
        <taxon>Viridiplantae</taxon>
        <taxon>Streptophyta</taxon>
        <taxon>Embryophyta</taxon>
        <taxon>Tracheophyta</taxon>
        <taxon>Spermatophyta</taxon>
        <taxon>Magnoliopsida</taxon>
        <taxon>eudicotyledons</taxon>
        <taxon>Gunneridae</taxon>
        <taxon>Pentapetalae</taxon>
        <taxon>rosids</taxon>
        <taxon>malvids</taxon>
        <taxon>Malvales</taxon>
        <taxon>Malvaceae</taxon>
        <taxon>Malvoideae</taxon>
        <taxon>Hibiscus</taxon>
    </lineage>
</organism>
<dbReference type="PANTHER" id="PTHR23329:SF1">
    <property type="entry name" value="TUFTELIN-INTERACTING PROTEIN 11"/>
    <property type="match status" value="1"/>
</dbReference>
<keyword evidence="11" id="KW-1185">Reference proteome</keyword>
<evidence type="ECO:0000256" key="1">
    <source>
        <dbReference type="ARBA" id="ARBA00004123"/>
    </source>
</evidence>
<gene>
    <name evidence="10" type="ORF">V6N11_019035</name>
</gene>
<dbReference type="Pfam" id="PF12457">
    <property type="entry name" value="TIP_N"/>
    <property type="match status" value="1"/>
</dbReference>
<accession>A0ABR2R182</accession>
<dbReference type="PANTHER" id="PTHR23329">
    <property type="entry name" value="TUFTELIN-INTERACTING PROTEIN 11-RELATED"/>
    <property type="match status" value="1"/>
</dbReference>
<feature type="compositionally biased region" description="Basic and acidic residues" evidence="8">
    <location>
        <begin position="91"/>
        <end position="100"/>
    </location>
</feature>
<evidence type="ECO:0000256" key="3">
    <source>
        <dbReference type="ARBA" id="ARBA00022664"/>
    </source>
</evidence>
<dbReference type="Pfam" id="PF07842">
    <property type="entry name" value="GCFC"/>
    <property type="match status" value="1"/>
</dbReference>
<sequence length="972" mass="109895">MDEYQEMERFGMENDFEDGQWINGEFYCKKRKERRTQTIDDVLYGVFASDSDSEHDGYSSSRKKRKEFGKKVDLTKPVNFVSTGTVMPTQEIDKNSKVENDNNVPDDNENDSRPGLGSGVGLGFSGIDTKQKNDVNVGGDEDDDSSFLPTAFGRKIKEGAKRREKERERLKMEKKSLGGRKEVGGTSGDVGVFEKHTKGIGMKLLEKMGYKGGGLGKNEQGIVAPIEAKMRPKNMGMGFNDFKEAKLPELQQLEEKKSATQQPVGKVKESLWSKNAKGRKKEGYITVEELLAKKQEESVEIVQKVIDMRGPQVRVLTNLENLDAEEKARENDVPMPELQHNLKLILDLAELDIQKIDRDLRNEKETALSLQKEKEKLEIEVSRQKQHLANMEQITSVLDQIEEENSSGKLTLESLASSFRDLQRNYTDDYKLCNLSCIACSLALPLFIRMFQGWDPLAIPSYRMEVISAWKDLLQIEGGYDIWEDVTTPYSQLISEVVLPAVRISGINTWEPRNPEPMLGFLESWEKLLPSSILQTILDTVVMPKLSRAVESWNPRKETVPIHVWVHPWLPMLGPKLEGLYQTIRMKLSNVLDAWHPSDPSAYAILSPWKTVFDSVSWEQLMRQYIVPKLQIALQEFQINPADQKLDQFHWVISWASSIPIHLMVDLMEKFFFVKWLQVLYHWLCSKPDFDEIKNWYMGWKALLPQELLANESIRNQLNYGLEMMVQAADNVPVEQPGLRENVTYLMVREQRQFEAQQRAAAHAQQPAAAGLGTAAQMDATPEMSLKEVVEAYAQQHELLFKPKPGRMHNGQQIYGFGNISVIVDSLNQKEVGGFSGNGDQMYHAGKVLSTQEDLGSLPSLFFSEEVPQPFFSFYIDPIGRAGGLAFLCWNIWKARREEDISTVLQHPISNSSVLIFEAPNWVPTPSDSSSNRASIAATVLDCCRNVIGGATKLVSAISIVAAKHLLLVGLG</sequence>
<dbReference type="InterPro" id="IPR022783">
    <property type="entry name" value="GCFC_dom"/>
</dbReference>
<feature type="region of interest" description="Disordered" evidence="8">
    <location>
        <begin position="49"/>
        <end position="68"/>
    </location>
</feature>
<evidence type="ECO:0000313" key="10">
    <source>
        <dbReference type="EMBL" id="KAK9006701.1"/>
    </source>
</evidence>
<comment type="similarity">
    <text evidence="2">Belongs to the TFP11/STIP family.</text>
</comment>
<dbReference type="InterPro" id="IPR045211">
    <property type="entry name" value="TFP11/STIP/Ntr1"/>
</dbReference>
<evidence type="ECO:0000256" key="2">
    <source>
        <dbReference type="ARBA" id="ARBA00010900"/>
    </source>
</evidence>
<evidence type="ECO:0000256" key="5">
    <source>
        <dbReference type="ARBA" id="ARBA00023187"/>
    </source>
</evidence>
<dbReference type="InterPro" id="IPR022159">
    <property type="entry name" value="STIP/TFIP11_N"/>
</dbReference>
<comment type="subcellular location">
    <subcellularLocation>
        <location evidence="1">Nucleus</location>
    </subcellularLocation>
</comment>
<name>A0ABR2R182_9ROSI</name>
<dbReference type="EMBL" id="JBBPBN010000028">
    <property type="protein sequence ID" value="KAK9006701.1"/>
    <property type="molecule type" value="Genomic_DNA"/>
</dbReference>
<evidence type="ECO:0000313" key="11">
    <source>
        <dbReference type="Proteomes" id="UP001396334"/>
    </source>
</evidence>